<gene>
    <name evidence="1" type="ORF">M378DRAFT_366025</name>
</gene>
<dbReference type="Proteomes" id="UP000054549">
    <property type="component" value="Unassembled WGS sequence"/>
</dbReference>
<dbReference type="HOGENOM" id="CLU_2867180_0_0_1"/>
<protein>
    <submittedName>
        <fullName evidence="1">Uncharacterized protein</fullName>
    </submittedName>
</protein>
<accession>A0A0C2SUH2</accession>
<keyword evidence="2" id="KW-1185">Reference proteome</keyword>
<proteinExistence type="predicted"/>
<dbReference type="EMBL" id="KN818360">
    <property type="protein sequence ID" value="KIL57709.1"/>
    <property type="molecule type" value="Genomic_DNA"/>
</dbReference>
<organism evidence="1 2">
    <name type="scientific">Amanita muscaria (strain Koide BX008)</name>
    <dbReference type="NCBI Taxonomy" id="946122"/>
    <lineage>
        <taxon>Eukaryota</taxon>
        <taxon>Fungi</taxon>
        <taxon>Dikarya</taxon>
        <taxon>Basidiomycota</taxon>
        <taxon>Agaricomycotina</taxon>
        <taxon>Agaricomycetes</taxon>
        <taxon>Agaricomycetidae</taxon>
        <taxon>Agaricales</taxon>
        <taxon>Pluteineae</taxon>
        <taxon>Amanitaceae</taxon>
        <taxon>Amanita</taxon>
    </lineage>
</organism>
<reference evidence="1 2" key="1">
    <citation type="submission" date="2014-04" db="EMBL/GenBank/DDBJ databases">
        <title>Evolutionary Origins and Diversification of the Mycorrhizal Mutualists.</title>
        <authorList>
            <consortium name="DOE Joint Genome Institute"/>
            <consortium name="Mycorrhizal Genomics Consortium"/>
            <person name="Kohler A."/>
            <person name="Kuo A."/>
            <person name="Nagy L.G."/>
            <person name="Floudas D."/>
            <person name="Copeland A."/>
            <person name="Barry K.W."/>
            <person name="Cichocki N."/>
            <person name="Veneault-Fourrey C."/>
            <person name="LaButti K."/>
            <person name="Lindquist E.A."/>
            <person name="Lipzen A."/>
            <person name="Lundell T."/>
            <person name="Morin E."/>
            <person name="Murat C."/>
            <person name="Riley R."/>
            <person name="Ohm R."/>
            <person name="Sun H."/>
            <person name="Tunlid A."/>
            <person name="Henrissat B."/>
            <person name="Grigoriev I.V."/>
            <person name="Hibbett D.S."/>
            <person name="Martin F."/>
        </authorList>
    </citation>
    <scope>NUCLEOTIDE SEQUENCE [LARGE SCALE GENOMIC DNA]</scope>
    <source>
        <strain evidence="1 2">Koide BX008</strain>
    </source>
</reference>
<dbReference type="AlphaFoldDB" id="A0A0C2SUH2"/>
<dbReference type="InParanoid" id="A0A0C2SUH2"/>
<evidence type="ECO:0000313" key="1">
    <source>
        <dbReference type="EMBL" id="KIL57709.1"/>
    </source>
</evidence>
<evidence type="ECO:0000313" key="2">
    <source>
        <dbReference type="Proteomes" id="UP000054549"/>
    </source>
</evidence>
<sequence length="64" mass="7236">MTCVYVPHEDHQALVSMYTSLQAARRLFSKIVTDHVPIANINTTDTSRQRTCEMPDITPIVSMT</sequence>
<name>A0A0C2SUH2_AMAMK</name>